<geneLocation type="plasmid" evidence="2 4">
    <name>lp72</name>
</geneLocation>
<evidence type="ECO:0000313" key="4">
    <source>
        <dbReference type="Proteomes" id="UP000291995"/>
    </source>
</evidence>
<organism evidence="2 4">
    <name type="scientific">Borrelia miyamotoi</name>
    <dbReference type="NCBI Taxonomy" id="47466"/>
    <lineage>
        <taxon>Bacteria</taxon>
        <taxon>Pseudomonadati</taxon>
        <taxon>Spirochaetota</taxon>
        <taxon>Spirochaetia</taxon>
        <taxon>Spirochaetales</taxon>
        <taxon>Borreliaceae</taxon>
        <taxon>Borrelia</taxon>
    </lineage>
</organism>
<name>A0AAP9CG88_9SPIR</name>
<proteinExistence type="predicted"/>
<dbReference type="EMBL" id="CP024334">
    <property type="protein sequence ID" value="ATQ16439.1"/>
    <property type="molecule type" value="Genomic_DNA"/>
</dbReference>
<dbReference type="EMBL" id="CP036558">
    <property type="protein sequence ID" value="QBK62421.1"/>
    <property type="molecule type" value="Genomic_DNA"/>
</dbReference>
<evidence type="ECO:0000313" key="2">
    <source>
        <dbReference type="EMBL" id="QBK62421.1"/>
    </source>
</evidence>
<reference evidence="4" key="1">
    <citation type="submission" date="2019-03" db="EMBL/GenBank/DDBJ databases">
        <title>Whole genome sequencing of Borrelia miyamotoi strains isolated at the Russian territory.</title>
        <authorList>
            <person name="Kuleshov K.V."/>
            <person name="Platonov A.E."/>
            <person name="Goptar I.A."/>
            <person name="Shipulin G.A."/>
            <person name="Markelov M.L."/>
            <person name="Koetsveld J."/>
            <person name="Kolyasnikova N.M."/>
            <person name="Sarksyan D.S."/>
            <person name="Toporkova M.G."/>
            <person name="Hovius J.W."/>
        </authorList>
    </citation>
    <scope>NUCLEOTIDE SEQUENCE [LARGE SCALE GENOMIC DNA]</scope>
    <source>
        <strain evidence="1">Yekat-1</strain>
        <strain evidence="4">Yekat-76</strain>
        <plasmid evidence="4">lp72</plasmid>
        <plasmid evidence="1">pYekat-1-lp72</plasmid>
    </source>
</reference>
<dbReference type="Proteomes" id="UP000230633">
    <property type="component" value="Plasmid pYekat-1-lp72"/>
</dbReference>
<geneLocation type="plasmid" evidence="1 3">
    <name>pYekat-1-lp72</name>
</geneLocation>
<accession>A0AAP9CG88</accession>
<gene>
    <name evidence="1" type="ORF">CNO13_04455</name>
    <name evidence="2" type="ORF">EZU67_04435</name>
</gene>
<evidence type="ECO:0000313" key="3">
    <source>
        <dbReference type="Proteomes" id="UP000230633"/>
    </source>
</evidence>
<evidence type="ECO:0000313" key="1">
    <source>
        <dbReference type="EMBL" id="ATQ16439.1"/>
    </source>
</evidence>
<keyword evidence="2" id="KW-0614">Plasmid</keyword>
<reference evidence="2" key="2">
    <citation type="submission" date="2022-12" db="EMBL/GenBank/DDBJ databases">
        <title>Whole genome sequencing of Borrelia miyamotoi strains isolated at the Russian territory.</title>
        <authorList>
            <person name="Kuleshov K.V."/>
            <person name="Platonov A.E."/>
            <person name="Goptar I.A."/>
            <person name="Shipulin G.A."/>
            <person name="Markelov M.L."/>
            <person name="Koetsveld J."/>
            <person name="Kolyasnikova N.M."/>
            <person name="Sarksyan D.S."/>
            <person name="Toporkova M.G."/>
            <person name="Hovius J.W."/>
        </authorList>
    </citation>
    <scope>NUCLEOTIDE SEQUENCE</scope>
    <source>
        <strain evidence="3">Yekat-1</strain>
        <strain evidence="2">Yekat-76</strain>
        <plasmid evidence="2">lp72</plasmid>
        <plasmid evidence="3">pYekat-1-lp72</plasmid>
    </source>
</reference>
<protein>
    <submittedName>
        <fullName evidence="2">Mlp family lipoprotein</fullName>
    </submittedName>
</protein>
<dbReference type="AlphaFoldDB" id="A0AAP9CG88"/>
<sequence>MVKFINYLILCSALLFFYCSDPNKMVSDKNQSLNKSLDSQITADKELDDIVGLTHDAAKKYRFLKNILFKIFSELEYHGYNFDVCSGEFCYDQDIDNLELDLEKRKQMNKARADERRQKGCLSFLDWLATKPDKQKRLVASFGFAYELLNKIGEKHAVDKTSDQYIIDLLDVGYKNYWEKGCGDSSNAFTCPIFWFFRDIIQPFNNSYYDNHENMFDFFEKAFLPDSVLKKHHYKILKELSEK</sequence>
<dbReference type="Proteomes" id="UP000291995">
    <property type="component" value="Plasmid lp72"/>
</dbReference>
<keyword evidence="2" id="KW-0449">Lipoprotein</keyword>
<keyword evidence="3" id="KW-1185">Reference proteome</keyword>
<dbReference type="RefSeq" id="WP_025444125.1">
    <property type="nucleotide sequence ID" value="NZ_CP024206.2"/>
</dbReference>